<dbReference type="EMBL" id="JAHRIO010034623">
    <property type="protein sequence ID" value="MEQ2169931.1"/>
    <property type="molecule type" value="Genomic_DNA"/>
</dbReference>
<keyword evidence="3" id="KW-1185">Reference proteome</keyword>
<accession>A0ABV0NFS7</accession>
<gene>
    <name evidence="2" type="ORF">GOODEAATRI_030077</name>
</gene>
<evidence type="ECO:0000313" key="3">
    <source>
        <dbReference type="Proteomes" id="UP001476798"/>
    </source>
</evidence>
<dbReference type="Proteomes" id="UP001476798">
    <property type="component" value="Unassembled WGS sequence"/>
</dbReference>
<feature type="region of interest" description="Disordered" evidence="1">
    <location>
        <begin position="95"/>
        <end position="114"/>
    </location>
</feature>
<reference evidence="2 3" key="1">
    <citation type="submission" date="2021-06" db="EMBL/GenBank/DDBJ databases">
        <authorList>
            <person name="Palmer J.M."/>
        </authorList>
    </citation>
    <scope>NUCLEOTIDE SEQUENCE [LARGE SCALE GENOMIC DNA]</scope>
    <source>
        <strain evidence="2 3">GA_2019</strain>
        <tissue evidence="2">Muscle</tissue>
    </source>
</reference>
<evidence type="ECO:0000256" key="1">
    <source>
        <dbReference type="SAM" id="MobiDB-lite"/>
    </source>
</evidence>
<evidence type="ECO:0000313" key="2">
    <source>
        <dbReference type="EMBL" id="MEQ2169931.1"/>
    </source>
</evidence>
<sequence length="114" mass="12849">MQQIGRLLIKLEFDSVFVWTLKMCVNTMPGRKDNINEPGEPIIAAHKSVKGYSHTQIILDASILDASSRFFSRTPFPVFSELDIPANYPRLRPHNVGRNCSKHKSPIADSTDHS</sequence>
<protein>
    <submittedName>
        <fullName evidence="2">Uncharacterized protein</fullName>
    </submittedName>
</protein>
<comment type="caution">
    <text evidence="2">The sequence shown here is derived from an EMBL/GenBank/DDBJ whole genome shotgun (WGS) entry which is preliminary data.</text>
</comment>
<name>A0ABV0NFS7_9TELE</name>
<proteinExistence type="predicted"/>
<organism evidence="2 3">
    <name type="scientific">Goodea atripinnis</name>
    <dbReference type="NCBI Taxonomy" id="208336"/>
    <lineage>
        <taxon>Eukaryota</taxon>
        <taxon>Metazoa</taxon>
        <taxon>Chordata</taxon>
        <taxon>Craniata</taxon>
        <taxon>Vertebrata</taxon>
        <taxon>Euteleostomi</taxon>
        <taxon>Actinopterygii</taxon>
        <taxon>Neopterygii</taxon>
        <taxon>Teleostei</taxon>
        <taxon>Neoteleostei</taxon>
        <taxon>Acanthomorphata</taxon>
        <taxon>Ovalentaria</taxon>
        <taxon>Atherinomorphae</taxon>
        <taxon>Cyprinodontiformes</taxon>
        <taxon>Goodeidae</taxon>
        <taxon>Goodea</taxon>
    </lineage>
</organism>
<feature type="compositionally biased region" description="Basic residues" evidence="1">
    <location>
        <begin position="95"/>
        <end position="105"/>
    </location>
</feature>